<name>A0ABS0BZJ8_9GAMM</name>
<keyword evidence="3 6" id="KW-0812">Transmembrane</keyword>
<dbReference type="InterPro" id="IPR002781">
    <property type="entry name" value="TM_pro_TauE-like"/>
</dbReference>
<keyword evidence="5 6" id="KW-0472">Membrane</keyword>
<comment type="caution">
    <text evidence="7">The sequence shown here is derived from an EMBL/GenBank/DDBJ whole genome shotgun (WGS) entry which is preliminary data.</text>
</comment>
<feature type="transmembrane region" description="Helical" evidence="6">
    <location>
        <begin position="217"/>
        <end position="241"/>
    </location>
</feature>
<dbReference type="RefSeq" id="WP_185978653.1">
    <property type="nucleotide sequence ID" value="NZ_JACBGI020000019.1"/>
</dbReference>
<dbReference type="Pfam" id="PF01925">
    <property type="entry name" value="TauE"/>
    <property type="match status" value="1"/>
</dbReference>
<evidence type="ECO:0000256" key="1">
    <source>
        <dbReference type="ARBA" id="ARBA00004141"/>
    </source>
</evidence>
<proteinExistence type="inferred from homology"/>
<organism evidence="7 8">
    <name type="scientific">Thiomicrorhabdus heinhorstiae</name>
    <dbReference type="NCBI Taxonomy" id="2748010"/>
    <lineage>
        <taxon>Bacteria</taxon>
        <taxon>Pseudomonadati</taxon>
        <taxon>Pseudomonadota</taxon>
        <taxon>Gammaproteobacteria</taxon>
        <taxon>Thiotrichales</taxon>
        <taxon>Piscirickettsiaceae</taxon>
        <taxon>Thiomicrorhabdus</taxon>
    </lineage>
</organism>
<evidence type="ECO:0000256" key="2">
    <source>
        <dbReference type="ARBA" id="ARBA00009142"/>
    </source>
</evidence>
<protein>
    <recommendedName>
        <fullName evidence="6">Probable membrane transporter protein</fullName>
    </recommendedName>
</protein>
<keyword evidence="6" id="KW-1003">Cell membrane</keyword>
<evidence type="ECO:0000313" key="8">
    <source>
        <dbReference type="Proteomes" id="UP001193680"/>
    </source>
</evidence>
<feature type="transmembrane region" description="Helical" evidence="6">
    <location>
        <begin position="53"/>
        <end position="71"/>
    </location>
</feature>
<dbReference type="PANTHER" id="PTHR43483">
    <property type="entry name" value="MEMBRANE TRANSPORTER PROTEIN HI_0806-RELATED"/>
    <property type="match status" value="1"/>
</dbReference>
<comment type="subcellular location">
    <subcellularLocation>
        <location evidence="6">Cell membrane</location>
        <topology evidence="6">Multi-pass membrane protein</topology>
    </subcellularLocation>
    <subcellularLocation>
        <location evidence="1">Membrane</location>
        <topology evidence="1">Multi-pass membrane protein</topology>
    </subcellularLocation>
</comment>
<gene>
    <name evidence="7" type="ORF">H8792_009150</name>
</gene>
<feature type="transmembrane region" description="Helical" evidence="6">
    <location>
        <begin position="183"/>
        <end position="205"/>
    </location>
</feature>
<dbReference type="EMBL" id="JACBGI020000019">
    <property type="protein sequence ID" value="MBF6058508.1"/>
    <property type="molecule type" value="Genomic_DNA"/>
</dbReference>
<accession>A0ABS0BZJ8</accession>
<evidence type="ECO:0000256" key="3">
    <source>
        <dbReference type="ARBA" id="ARBA00022692"/>
    </source>
</evidence>
<keyword evidence="8" id="KW-1185">Reference proteome</keyword>
<keyword evidence="4 6" id="KW-1133">Transmembrane helix</keyword>
<feature type="transmembrane region" description="Helical" evidence="6">
    <location>
        <begin position="114"/>
        <end position="131"/>
    </location>
</feature>
<dbReference type="Proteomes" id="UP001193680">
    <property type="component" value="Unassembled WGS sequence"/>
</dbReference>
<evidence type="ECO:0000313" key="7">
    <source>
        <dbReference type="EMBL" id="MBF6058508.1"/>
    </source>
</evidence>
<feature type="transmembrane region" description="Helical" evidence="6">
    <location>
        <begin position="91"/>
        <end position="107"/>
    </location>
</feature>
<evidence type="ECO:0000256" key="4">
    <source>
        <dbReference type="ARBA" id="ARBA00022989"/>
    </source>
</evidence>
<feature type="transmembrane region" description="Helical" evidence="6">
    <location>
        <begin position="143"/>
        <end position="171"/>
    </location>
</feature>
<comment type="similarity">
    <text evidence="2 6">Belongs to the 4-toluene sulfonate uptake permease (TSUP) (TC 2.A.102) family.</text>
</comment>
<dbReference type="PANTHER" id="PTHR43483:SF3">
    <property type="entry name" value="MEMBRANE TRANSPORTER PROTEIN HI_0806-RELATED"/>
    <property type="match status" value="1"/>
</dbReference>
<evidence type="ECO:0000256" key="6">
    <source>
        <dbReference type="RuleBase" id="RU363041"/>
    </source>
</evidence>
<feature type="transmembrane region" description="Helical" evidence="6">
    <location>
        <begin position="253"/>
        <end position="270"/>
    </location>
</feature>
<reference evidence="7 8" key="1">
    <citation type="submission" date="2020-11" db="EMBL/GenBank/DDBJ databases">
        <title>Sulfur oxidizing isolate from Hospital Hole Sinkhole.</title>
        <authorList>
            <person name="Scott K.M."/>
        </authorList>
    </citation>
    <scope>NUCLEOTIDE SEQUENCE [LARGE SCALE GENOMIC DNA]</scope>
    <source>
        <strain evidence="7 8">HH1</strain>
    </source>
</reference>
<sequence>MEILVEYLPLLSILLVTGVVAGLLAGLLGVGGGIVIVPVLFFVFQHFGMSETAAMSLATGTSLATIVPTSISSLRAHTAKGNVDYALLKRWSPLILLGVLSGSLLIANWQSQIFILLFAVLAVTVSIRMLLQTSGSNGQLPNAWWQSLAAFAVGKLSVMAGIGGGTLGVPVLNHFGFVAHRAVGTAAAFGLLIALPGALMMLLVAQTPAGAPFATYGAVNLAAFLVIVVLTVWFAPIGVKLGHKLPAAKLRKVFGWVLLLTGLRMFYQVISSAWF</sequence>
<evidence type="ECO:0000256" key="5">
    <source>
        <dbReference type="ARBA" id="ARBA00023136"/>
    </source>
</evidence>
<feature type="transmembrane region" description="Helical" evidence="6">
    <location>
        <begin position="12"/>
        <end position="41"/>
    </location>
</feature>